<dbReference type="eggNOG" id="COG2197">
    <property type="taxonomic scope" value="Bacteria"/>
</dbReference>
<proteinExistence type="predicted"/>
<accession>C4XS00</accession>
<dbReference type="PROSITE" id="PS51833">
    <property type="entry name" value="HDOD"/>
    <property type="match status" value="1"/>
</dbReference>
<dbReference type="SUPFAM" id="SSF52172">
    <property type="entry name" value="CheY-like"/>
    <property type="match status" value="1"/>
</dbReference>
<organism evidence="4 5">
    <name type="scientific">Solidesulfovibrio magneticus (strain ATCC 700980 / DSM 13731 / RS-1)</name>
    <name type="common">Desulfovibrio magneticus</name>
    <dbReference type="NCBI Taxonomy" id="573370"/>
    <lineage>
        <taxon>Bacteria</taxon>
        <taxon>Pseudomonadati</taxon>
        <taxon>Thermodesulfobacteriota</taxon>
        <taxon>Desulfovibrionia</taxon>
        <taxon>Desulfovibrionales</taxon>
        <taxon>Desulfovibrionaceae</taxon>
        <taxon>Solidesulfovibrio</taxon>
    </lineage>
</organism>
<dbReference type="InterPro" id="IPR003607">
    <property type="entry name" value="HD/PDEase_dom"/>
</dbReference>
<sequence>MKPNILFVDDEQGILNGLRLALRAKRGQWNMDFALGGKDALESLGKTTYNVVVTDMRMPGLDGAQVLGEAKRLQPHCVRVILSGYADSENVLKAVKPAHLYLSKPCRSEVLVETREKALRLDELLGDTALRRMVARLESLPALPRCYMELQEALGREDVPLSRIADIISQDAGMAATILRLVNSAFFGLPQRVASLHHAVNLLGEQTLRALVLTVHLFTTLDPGHFPNFSVPLLWEHSFRVGCLAKAIAQAEGAGQETREDCFIAGMLHDVGKLVLLTGLTQEYAAVVARVRADGLPLFMAEQTALAASHAAIGGYLLNLWGFAQPVLEAVCRHHDPEVLSEEAFSPAAAVAAANRFDHELVRLHPDYAVHPLGENGEASALGERRLDTWREVCQLTLERQTGSDADG</sequence>
<dbReference type="RefSeq" id="WP_015863181.1">
    <property type="nucleotide sequence ID" value="NC_012796.1"/>
</dbReference>
<dbReference type="InterPro" id="IPR052340">
    <property type="entry name" value="RNase_Y/CdgJ"/>
</dbReference>
<dbReference type="STRING" id="573370.DMR_45750"/>
<evidence type="ECO:0000259" key="2">
    <source>
        <dbReference type="PROSITE" id="PS50110"/>
    </source>
</evidence>
<dbReference type="CDD" id="cd00077">
    <property type="entry name" value="HDc"/>
    <property type="match status" value="1"/>
</dbReference>
<dbReference type="Proteomes" id="UP000009071">
    <property type="component" value="Chromosome"/>
</dbReference>
<dbReference type="InterPro" id="IPR011006">
    <property type="entry name" value="CheY-like_superfamily"/>
</dbReference>
<dbReference type="Pfam" id="PF00072">
    <property type="entry name" value="Response_reg"/>
    <property type="match status" value="1"/>
</dbReference>
<name>C4XS00_SOLM1</name>
<dbReference type="SUPFAM" id="SSF109604">
    <property type="entry name" value="HD-domain/PDEase-like"/>
    <property type="match status" value="1"/>
</dbReference>
<keyword evidence="5" id="KW-1185">Reference proteome</keyword>
<evidence type="ECO:0000313" key="5">
    <source>
        <dbReference type="Proteomes" id="UP000009071"/>
    </source>
</evidence>
<dbReference type="Gene3D" id="1.10.3210.10">
    <property type="entry name" value="Hypothetical protein af1432"/>
    <property type="match status" value="1"/>
</dbReference>
<dbReference type="KEGG" id="dma:DMR_45750"/>
<reference evidence="4 5" key="1">
    <citation type="journal article" date="2009" name="Genome Res.">
        <title>Whole genome sequence of Desulfovibrio magneticus strain RS-1 revealed common gene clusters in magnetotactic bacteria.</title>
        <authorList>
            <person name="Nakazawa H."/>
            <person name="Arakaki A."/>
            <person name="Narita-Yamada S."/>
            <person name="Yashiro I."/>
            <person name="Jinno K."/>
            <person name="Aoki N."/>
            <person name="Tsuruyama A."/>
            <person name="Okamura Y."/>
            <person name="Tanikawa S."/>
            <person name="Fujita N."/>
            <person name="Takeyama H."/>
            <person name="Matsunaga T."/>
        </authorList>
    </citation>
    <scope>NUCLEOTIDE SEQUENCE [LARGE SCALE GENOMIC DNA]</scope>
    <source>
        <strain evidence="5">ATCC 700980 / DSM 13731 / RS-1</strain>
    </source>
</reference>
<evidence type="ECO:0000313" key="4">
    <source>
        <dbReference type="EMBL" id="BAH78066.1"/>
    </source>
</evidence>
<dbReference type="PANTHER" id="PTHR33525">
    <property type="match status" value="1"/>
</dbReference>
<dbReference type="Gene3D" id="3.40.50.2300">
    <property type="match status" value="1"/>
</dbReference>
<feature type="domain" description="HDOD" evidence="3">
    <location>
        <begin position="140"/>
        <end position="337"/>
    </location>
</feature>
<dbReference type="PANTHER" id="PTHR33525:SF5">
    <property type="entry name" value="TWO COMPONENT SIGNAL TRANSDUCTION SYSTEM RESPONSE REGULATOR"/>
    <property type="match status" value="1"/>
</dbReference>
<gene>
    <name evidence="4" type="ordered locus">DMR_45750</name>
</gene>
<feature type="modified residue" description="4-aspartylphosphate" evidence="1">
    <location>
        <position position="55"/>
    </location>
</feature>
<protein>
    <submittedName>
        <fullName evidence="4">Response regulator receiver protein</fullName>
    </submittedName>
</protein>
<dbReference type="PROSITE" id="PS50110">
    <property type="entry name" value="RESPONSE_REGULATORY"/>
    <property type="match status" value="1"/>
</dbReference>
<dbReference type="PIRSF" id="PIRSF036883">
    <property type="entry name" value="RR_HD-GYP_mod"/>
    <property type="match status" value="1"/>
</dbReference>
<dbReference type="InterPro" id="IPR001789">
    <property type="entry name" value="Sig_transdc_resp-reg_receiver"/>
</dbReference>
<dbReference type="InterPro" id="IPR013976">
    <property type="entry name" value="HDOD"/>
</dbReference>
<dbReference type="Pfam" id="PF08668">
    <property type="entry name" value="HDOD"/>
    <property type="match status" value="1"/>
</dbReference>
<dbReference type="SMART" id="SM00471">
    <property type="entry name" value="HDc"/>
    <property type="match status" value="1"/>
</dbReference>
<dbReference type="GO" id="GO:0000160">
    <property type="term" value="P:phosphorelay signal transduction system"/>
    <property type="evidence" value="ECO:0007669"/>
    <property type="project" value="InterPro"/>
</dbReference>
<dbReference type="SMART" id="SM00448">
    <property type="entry name" value="REC"/>
    <property type="match status" value="1"/>
</dbReference>
<dbReference type="eggNOG" id="COG1639">
    <property type="taxonomic scope" value="Bacteria"/>
</dbReference>
<evidence type="ECO:0000259" key="3">
    <source>
        <dbReference type="PROSITE" id="PS51833"/>
    </source>
</evidence>
<dbReference type="AlphaFoldDB" id="C4XS00"/>
<evidence type="ECO:0000256" key="1">
    <source>
        <dbReference type="PROSITE-ProRule" id="PRU00169"/>
    </source>
</evidence>
<keyword evidence="1" id="KW-0597">Phosphoprotein</keyword>
<dbReference type="HOGENOM" id="CLU_048246_0_0_7"/>
<dbReference type="InterPro" id="IPR014626">
    <property type="entry name" value="Sig_transdc_resp-reg_put"/>
</dbReference>
<dbReference type="EMBL" id="AP010904">
    <property type="protein sequence ID" value="BAH78066.1"/>
    <property type="molecule type" value="Genomic_DNA"/>
</dbReference>
<dbReference type="OrthoDB" id="9803649at2"/>
<feature type="domain" description="Response regulatory" evidence="2">
    <location>
        <begin position="4"/>
        <end position="119"/>
    </location>
</feature>